<feature type="transmembrane region" description="Helical" evidence="1">
    <location>
        <begin position="309"/>
        <end position="331"/>
    </location>
</feature>
<feature type="transmembrane region" description="Helical" evidence="1">
    <location>
        <begin position="233"/>
        <end position="250"/>
    </location>
</feature>
<dbReference type="PANTHER" id="PTHR23028">
    <property type="entry name" value="ACETYLTRANSFERASE"/>
    <property type="match status" value="1"/>
</dbReference>
<evidence type="ECO:0000259" key="2">
    <source>
        <dbReference type="Pfam" id="PF01757"/>
    </source>
</evidence>
<dbReference type="GO" id="GO:0000271">
    <property type="term" value="P:polysaccharide biosynthetic process"/>
    <property type="evidence" value="ECO:0007669"/>
    <property type="project" value="TreeGrafter"/>
</dbReference>
<dbReference type="InterPro" id="IPR002656">
    <property type="entry name" value="Acyl_transf_3_dom"/>
</dbReference>
<name>A0A1T4WXT1_9MICO</name>
<dbReference type="RefSeq" id="WP_078713197.1">
    <property type="nucleotide sequence ID" value="NZ_FUYG01000001.1"/>
</dbReference>
<dbReference type="InterPro" id="IPR050879">
    <property type="entry name" value="Acyltransferase_3"/>
</dbReference>
<dbReference type="GO" id="GO:0016747">
    <property type="term" value="F:acyltransferase activity, transferring groups other than amino-acyl groups"/>
    <property type="evidence" value="ECO:0007669"/>
    <property type="project" value="InterPro"/>
</dbReference>
<keyword evidence="1" id="KW-1133">Transmembrane helix</keyword>
<sequence>MKTIDDVFDPARNSLNAIRLLLAATVIVSHSWLVNGLGLPPMVGGTDPGLVAVAGFFAISGYLVTSSRLRSSTLRSYLWRRFLRIYPAFIVALVIVAFVLAPLSTLIDPSSEVDWGSAGLYVLSNAGLFLRQVTVEHTLINNAFPFVWNVPLWTLFYEAICYLIVGVLVSFVPRRMLGVALVALLAVCTALSMSFHLWPGFMISPILENLASLGSFFCAGALLYIYRTRVPSSGLLTAAAVVLALLLATLGLFKPLAAVAMAYVVLYAGSRLPLTRVGRRNDVSYGMYIYGFPIQQLLILVLGGAVLPVWLFAAVAVVATVPFAWLSWLALEKPALRIGRRRRALDSIRVAP</sequence>
<dbReference type="GO" id="GO:0016020">
    <property type="term" value="C:membrane"/>
    <property type="evidence" value="ECO:0007669"/>
    <property type="project" value="TreeGrafter"/>
</dbReference>
<keyword evidence="1" id="KW-0472">Membrane</keyword>
<evidence type="ECO:0000313" key="4">
    <source>
        <dbReference type="Proteomes" id="UP000189735"/>
    </source>
</evidence>
<dbReference type="GO" id="GO:0016787">
    <property type="term" value="F:hydrolase activity"/>
    <property type="evidence" value="ECO:0007669"/>
    <property type="project" value="UniProtKB-KW"/>
</dbReference>
<accession>A0A1T4WXT1</accession>
<dbReference type="Proteomes" id="UP000189735">
    <property type="component" value="Unassembled WGS sequence"/>
</dbReference>
<organism evidence="3 4">
    <name type="scientific">Agreia bicolorata</name>
    <dbReference type="NCBI Taxonomy" id="110935"/>
    <lineage>
        <taxon>Bacteria</taxon>
        <taxon>Bacillati</taxon>
        <taxon>Actinomycetota</taxon>
        <taxon>Actinomycetes</taxon>
        <taxon>Micrococcales</taxon>
        <taxon>Microbacteriaceae</taxon>
        <taxon>Agreia</taxon>
    </lineage>
</organism>
<feature type="transmembrane region" description="Helical" evidence="1">
    <location>
        <begin position="286"/>
        <end position="303"/>
    </location>
</feature>
<proteinExistence type="predicted"/>
<feature type="transmembrane region" description="Helical" evidence="1">
    <location>
        <begin position="20"/>
        <end position="43"/>
    </location>
</feature>
<protein>
    <submittedName>
        <fullName evidence="3">Peptidoglycan/LPS O-acetylase OafA/YrhL, contains acyltransferase and SGNH-hydrolase domains</fullName>
    </submittedName>
</protein>
<evidence type="ECO:0000256" key="1">
    <source>
        <dbReference type="SAM" id="Phobius"/>
    </source>
</evidence>
<keyword evidence="3" id="KW-0808">Transferase</keyword>
<dbReference type="AlphaFoldDB" id="A0A1T4WXT1"/>
<keyword evidence="3" id="KW-0378">Hydrolase</keyword>
<feature type="domain" description="Acyltransferase 3" evidence="2">
    <location>
        <begin position="13"/>
        <end position="328"/>
    </location>
</feature>
<feature type="transmembrane region" description="Helical" evidence="1">
    <location>
        <begin position="49"/>
        <end position="65"/>
    </location>
</feature>
<keyword evidence="1" id="KW-0812">Transmembrane</keyword>
<dbReference type="Pfam" id="PF01757">
    <property type="entry name" value="Acyl_transf_3"/>
    <property type="match status" value="1"/>
</dbReference>
<dbReference type="EMBL" id="FUYG01000001">
    <property type="protein sequence ID" value="SKA82172.1"/>
    <property type="molecule type" value="Genomic_DNA"/>
</dbReference>
<feature type="transmembrane region" description="Helical" evidence="1">
    <location>
        <begin position="256"/>
        <end position="274"/>
    </location>
</feature>
<gene>
    <name evidence="3" type="ORF">SAMN06295879_0442</name>
</gene>
<feature type="transmembrane region" description="Helical" evidence="1">
    <location>
        <begin position="210"/>
        <end position="226"/>
    </location>
</feature>
<evidence type="ECO:0000313" key="3">
    <source>
        <dbReference type="EMBL" id="SKA82172.1"/>
    </source>
</evidence>
<feature type="transmembrane region" description="Helical" evidence="1">
    <location>
        <begin position="179"/>
        <end position="198"/>
    </location>
</feature>
<feature type="transmembrane region" description="Helical" evidence="1">
    <location>
        <begin position="152"/>
        <end position="172"/>
    </location>
</feature>
<feature type="transmembrane region" description="Helical" evidence="1">
    <location>
        <begin position="85"/>
        <end position="107"/>
    </location>
</feature>
<keyword evidence="3" id="KW-0012">Acyltransferase</keyword>
<reference evidence="4" key="1">
    <citation type="submission" date="2017-02" db="EMBL/GenBank/DDBJ databases">
        <authorList>
            <person name="Varghese N."/>
            <person name="Submissions S."/>
        </authorList>
    </citation>
    <scope>NUCLEOTIDE SEQUENCE [LARGE SCALE GENOMIC DNA]</scope>
    <source>
        <strain evidence="4">VKM Ac-2052</strain>
    </source>
</reference>
<dbReference type="PANTHER" id="PTHR23028:SF131">
    <property type="entry name" value="BLR2367 PROTEIN"/>
    <property type="match status" value="1"/>
</dbReference>